<dbReference type="PANTHER" id="PTHR31899">
    <property type="entry name" value="BETA-CAROTENE 3-HYDROXYLASE 1, CHLOROPLASTIC"/>
    <property type="match status" value="1"/>
</dbReference>
<feature type="domain" description="Fatty acid hydroxylase" evidence="6">
    <location>
        <begin position="9"/>
        <end position="135"/>
    </location>
</feature>
<organism evidence="7 8">
    <name type="scientific">Atlantibacter hermannii NBRC 105704</name>
    <dbReference type="NCBI Taxonomy" id="1115512"/>
    <lineage>
        <taxon>Bacteria</taxon>
        <taxon>Pseudomonadati</taxon>
        <taxon>Pseudomonadota</taxon>
        <taxon>Gammaproteobacteria</taxon>
        <taxon>Enterobacterales</taxon>
        <taxon>Enterobacteriaceae</taxon>
        <taxon>Atlantibacter</taxon>
    </lineage>
</organism>
<dbReference type="InterPro" id="IPR045019">
    <property type="entry name" value="BETA-OHASE-like"/>
</dbReference>
<dbReference type="EMBL" id="BAFF01000011">
    <property type="protein sequence ID" value="GAB53008.1"/>
    <property type="molecule type" value="Genomic_DNA"/>
</dbReference>
<proteinExistence type="inferred from homology"/>
<gene>
    <name evidence="7" type="primary">crtZ</name>
    <name evidence="7" type="ORF">EH105704_11_00050</name>
</gene>
<feature type="transmembrane region" description="Helical" evidence="5">
    <location>
        <begin position="6"/>
        <end position="27"/>
    </location>
</feature>
<protein>
    <submittedName>
        <fullName evidence="7">Beta-carotene hydroxylase</fullName>
    </submittedName>
</protein>
<evidence type="ECO:0000259" key="6">
    <source>
        <dbReference type="Pfam" id="PF04116"/>
    </source>
</evidence>
<evidence type="ECO:0000313" key="8">
    <source>
        <dbReference type="Proteomes" id="UP000010297"/>
    </source>
</evidence>
<comment type="similarity">
    <text evidence="1">Belongs to the sterol desaturase family.</text>
</comment>
<evidence type="ECO:0000256" key="5">
    <source>
        <dbReference type="SAM" id="Phobius"/>
    </source>
</evidence>
<dbReference type="InterPro" id="IPR006694">
    <property type="entry name" value="Fatty_acid_hydroxylase"/>
</dbReference>
<evidence type="ECO:0000256" key="2">
    <source>
        <dbReference type="ARBA" id="ARBA00022746"/>
    </source>
</evidence>
<dbReference type="PANTHER" id="PTHR31899:SF9">
    <property type="entry name" value="BETA-CAROTENE 3-HYDROXYLASE 1, CHLOROPLASTIC"/>
    <property type="match status" value="1"/>
</dbReference>
<dbReference type="eggNOG" id="COG3000">
    <property type="taxonomic scope" value="Bacteria"/>
</dbReference>
<keyword evidence="5" id="KW-0472">Membrane</keyword>
<keyword evidence="3" id="KW-0560">Oxidoreductase</keyword>
<feature type="compositionally biased region" description="Low complexity" evidence="4">
    <location>
        <begin position="155"/>
        <end position="168"/>
    </location>
</feature>
<dbReference type="Pfam" id="PF04116">
    <property type="entry name" value="FA_hydroxylase"/>
    <property type="match status" value="1"/>
</dbReference>
<feature type="region of interest" description="Disordered" evidence="4">
    <location>
        <begin position="150"/>
        <end position="174"/>
    </location>
</feature>
<feature type="transmembrane region" description="Helical" evidence="5">
    <location>
        <begin position="48"/>
        <end position="67"/>
    </location>
</feature>
<name>H5V4V0_ATLHE</name>
<dbReference type="GeneID" id="92828059"/>
<reference evidence="7 8" key="1">
    <citation type="submission" date="2012-02" db="EMBL/GenBank/DDBJ databases">
        <title>Whole genome shotgun sequence of Escherichia hermannii NBRC 105704.</title>
        <authorList>
            <person name="Yoshida I."/>
            <person name="Hosoyama A."/>
            <person name="Tsuchikane K."/>
            <person name="Katsumata H."/>
            <person name="Yamazaki S."/>
            <person name="Fujita N."/>
        </authorList>
    </citation>
    <scope>NUCLEOTIDE SEQUENCE [LARGE SCALE GENOMIC DNA]</scope>
    <source>
        <strain evidence="7 8">NBRC 105704</strain>
    </source>
</reference>
<evidence type="ECO:0000256" key="1">
    <source>
        <dbReference type="ARBA" id="ARBA00009324"/>
    </source>
</evidence>
<keyword evidence="8" id="KW-1185">Reference proteome</keyword>
<keyword evidence="5" id="KW-0812">Transmembrane</keyword>
<keyword evidence="2" id="KW-0125">Carotenoid biosynthesis</keyword>
<evidence type="ECO:0000313" key="7">
    <source>
        <dbReference type="EMBL" id="GAB53008.1"/>
    </source>
</evidence>
<dbReference type="RefSeq" id="WP_002437155.1">
    <property type="nucleotide sequence ID" value="NZ_BAFF01000011.1"/>
</dbReference>
<dbReference type="AlphaFoldDB" id="H5V4V0"/>
<dbReference type="GO" id="GO:0010291">
    <property type="term" value="F:beta-carotene 3-hydroxylase activity"/>
    <property type="evidence" value="ECO:0007669"/>
    <property type="project" value="TreeGrafter"/>
</dbReference>
<keyword evidence="5" id="KW-1133">Transmembrane helix</keyword>
<dbReference type="Proteomes" id="UP000010297">
    <property type="component" value="Unassembled WGS sequence"/>
</dbReference>
<evidence type="ECO:0000256" key="4">
    <source>
        <dbReference type="SAM" id="MobiDB-lite"/>
    </source>
</evidence>
<evidence type="ECO:0000256" key="3">
    <source>
        <dbReference type="ARBA" id="ARBA00023002"/>
    </source>
</evidence>
<comment type="caution">
    <text evidence="7">The sequence shown here is derived from an EMBL/GenBank/DDBJ whole genome shotgun (WGS) entry which is preliminary data.</text>
</comment>
<dbReference type="GO" id="GO:0016119">
    <property type="term" value="P:carotene metabolic process"/>
    <property type="evidence" value="ECO:0007669"/>
    <property type="project" value="TreeGrafter"/>
</dbReference>
<dbReference type="GO" id="GO:0016123">
    <property type="term" value="P:xanthophyll biosynthetic process"/>
    <property type="evidence" value="ECO:0007669"/>
    <property type="project" value="TreeGrafter"/>
</dbReference>
<sequence>MWLNVLIVVLSAAAMEAVAAFSHRYIMHGFGWRWHRSHHSPRTGWFELNDLYAVVFAGLAIVLIAVGTAGVWPLQWIGAGMTLYGVLYFLVHDGLVHQRWPFHWVPRKGYLKRLWLAHRFHHAVNGKEGCVSFGFLVVKSPEVLQAQLRKRARPTKAAAAKAPSDAPKASPPAP</sequence>
<dbReference type="GO" id="GO:0005506">
    <property type="term" value="F:iron ion binding"/>
    <property type="evidence" value="ECO:0007669"/>
    <property type="project" value="InterPro"/>
</dbReference>
<accession>H5V4V0</accession>